<evidence type="ECO:0000313" key="1">
    <source>
        <dbReference type="EMBL" id="QEE17538.2"/>
    </source>
</evidence>
<dbReference type="InterPro" id="IPR036938">
    <property type="entry name" value="PAP2/HPO_sf"/>
</dbReference>
<dbReference type="AlphaFoldDB" id="A0A5B9DE62"/>
<dbReference type="KEGG" id="psyt:DSAG12_03375"/>
<dbReference type="CDD" id="cd01610">
    <property type="entry name" value="PAP2_like"/>
    <property type="match status" value="1"/>
</dbReference>
<proteinExistence type="predicted"/>
<dbReference type="Proteomes" id="UP000321408">
    <property type="component" value="Chromosome"/>
</dbReference>
<keyword evidence="2" id="KW-1185">Reference proteome</keyword>
<dbReference type="Gene3D" id="1.20.144.10">
    <property type="entry name" value="Phosphatidic acid phosphatase type 2/haloperoxidase"/>
    <property type="match status" value="1"/>
</dbReference>
<reference evidence="1 2" key="1">
    <citation type="journal article" date="2020" name="Nature">
        <title>Isolation of an archaeon at the prokaryote-eukaryote interface.</title>
        <authorList>
            <person name="Imachi H."/>
            <person name="Nobu M.K."/>
            <person name="Nakahara N."/>
            <person name="Morono Y."/>
            <person name="Ogawara M."/>
            <person name="Takaki Y."/>
            <person name="Takano Y."/>
            <person name="Uematsu K."/>
            <person name="Ikuta T."/>
            <person name="Ito M."/>
            <person name="Matsui Y."/>
            <person name="Miyazaki M."/>
            <person name="Murata K."/>
            <person name="Saito Y."/>
            <person name="Sakai S."/>
            <person name="Song C."/>
            <person name="Tasumi E."/>
            <person name="Yamanaka Y."/>
            <person name="Yamaguchi T."/>
            <person name="Kamagata Y."/>
            <person name="Tamaki H."/>
            <person name="Takai K."/>
        </authorList>
    </citation>
    <scope>NUCLEOTIDE SEQUENCE [LARGE SCALE GENOMIC DNA]</scope>
    <source>
        <strain evidence="1 2">MK-D1</strain>
    </source>
</reference>
<gene>
    <name evidence="1" type="ORF">DSAG12_03375</name>
</gene>
<dbReference type="Pfam" id="PF01569">
    <property type="entry name" value="PAP2"/>
    <property type="match status" value="1"/>
</dbReference>
<dbReference type="SUPFAM" id="SSF48317">
    <property type="entry name" value="Acid phosphatase/Vanadium-dependent haloperoxidase"/>
    <property type="match status" value="1"/>
</dbReference>
<organism evidence="1 2">
    <name type="scientific">Promethearchaeum syntrophicum</name>
    <dbReference type="NCBI Taxonomy" id="2594042"/>
    <lineage>
        <taxon>Archaea</taxon>
        <taxon>Promethearchaeati</taxon>
        <taxon>Promethearchaeota</taxon>
        <taxon>Promethearchaeia</taxon>
        <taxon>Promethearchaeales</taxon>
        <taxon>Promethearchaeaceae</taxon>
        <taxon>Promethearchaeum</taxon>
    </lineage>
</organism>
<accession>A0A5B9DE62</accession>
<dbReference type="EMBL" id="CP042905">
    <property type="protein sequence ID" value="QEE17538.2"/>
    <property type="molecule type" value="Genomic_DNA"/>
</dbReference>
<evidence type="ECO:0000313" key="2">
    <source>
        <dbReference type="Proteomes" id="UP000321408"/>
    </source>
</evidence>
<name>A0A5B9DE62_9ARCH</name>
<protein>
    <submittedName>
        <fullName evidence="1">Phosphatase PAP2 family protein</fullName>
    </submittedName>
</protein>
<dbReference type="InterPro" id="IPR000326">
    <property type="entry name" value="PAP2/HPO"/>
</dbReference>
<sequence length="327" mass="37549">MFEKHRRSNYFTSTYGKDFSQFATIALIVVGLFSTSYFWNRDLEFVRNATIIFVDPTFANFMNESYFNFNGDGFGGQDLSILLFLFALIVYLITLMPKNEERYILTRIRSGFIIASSIVLFVFNRVLATFFARVNPEEALYNPDLYTSMLKFGKYSITDAIFNGCFTSGFTTLATLMITLAFISLTSPNKLKIVLNFIIFSSWGIIMGITRVISGENYPTDVLWGYISGVLLIIWIYFKILHVPDQESGKFEIYAKYGELRWGISFIFHGICVGTVLIGIKFAVLNFEWYHPILIIMAIFFAILINNNLNTLLYGPIIYDETEKTVE</sequence>
<reference evidence="1 2" key="2">
    <citation type="journal article" date="2024" name="Int. J. Syst. Evol. Microbiol.">
        <title>Promethearchaeum syntrophicum gen. nov., sp. nov., an anaerobic, obligately syntrophic archaeon, the first isolate of the lineage 'Asgard' archaea, and proposal of the new archaeal phylum Promethearchaeota phyl. nov. and kingdom Promethearchaeati regn. nov.</title>
        <authorList>
            <person name="Imachi H."/>
            <person name="Nobu M.K."/>
            <person name="Kato S."/>
            <person name="Takaki Y."/>
            <person name="Miyazaki M."/>
            <person name="Miyata M."/>
            <person name="Ogawara M."/>
            <person name="Saito Y."/>
            <person name="Sakai S."/>
            <person name="Tahara Y.O."/>
            <person name="Takano Y."/>
            <person name="Tasumi E."/>
            <person name="Uematsu K."/>
            <person name="Yoshimura T."/>
            <person name="Itoh T."/>
            <person name="Ohkuma M."/>
            <person name="Takai K."/>
        </authorList>
    </citation>
    <scope>NUCLEOTIDE SEQUENCE [LARGE SCALE GENOMIC DNA]</scope>
    <source>
        <strain evidence="1 2">MK-D1</strain>
    </source>
</reference>